<accession>A0A2A5AT72</accession>
<name>A0A2A5AT72_9GAMM</name>
<feature type="domain" description="Sulfotransferase" evidence="3">
    <location>
        <begin position="28"/>
        <end position="293"/>
    </location>
</feature>
<protein>
    <submittedName>
        <fullName evidence="4">Sulfotransferase</fullName>
    </submittedName>
</protein>
<evidence type="ECO:0000256" key="2">
    <source>
        <dbReference type="ARBA" id="ARBA00022679"/>
    </source>
</evidence>
<dbReference type="InterPro" id="IPR000863">
    <property type="entry name" value="Sulfotransferase_dom"/>
</dbReference>
<dbReference type="SUPFAM" id="SSF52540">
    <property type="entry name" value="P-loop containing nucleoside triphosphate hydrolases"/>
    <property type="match status" value="1"/>
</dbReference>
<evidence type="ECO:0000313" key="5">
    <source>
        <dbReference type="Proteomes" id="UP000218327"/>
    </source>
</evidence>
<dbReference type="Pfam" id="PF00685">
    <property type="entry name" value="Sulfotransfer_1"/>
    <property type="match status" value="1"/>
</dbReference>
<dbReference type="PANTHER" id="PTHR11783">
    <property type="entry name" value="SULFOTRANSFERASE SULT"/>
    <property type="match status" value="1"/>
</dbReference>
<evidence type="ECO:0000256" key="1">
    <source>
        <dbReference type="ARBA" id="ARBA00005771"/>
    </source>
</evidence>
<evidence type="ECO:0000313" key="4">
    <source>
        <dbReference type="EMBL" id="PCJ22330.1"/>
    </source>
</evidence>
<comment type="caution">
    <text evidence="4">The sequence shown here is derived from an EMBL/GenBank/DDBJ whole genome shotgun (WGS) entry which is preliminary data.</text>
</comment>
<proteinExistence type="inferred from homology"/>
<dbReference type="InterPro" id="IPR027417">
    <property type="entry name" value="P-loop_NTPase"/>
</dbReference>
<dbReference type="EMBL" id="NVVJ01000065">
    <property type="protein sequence ID" value="PCJ22330.1"/>
    <property type="molecule type" value="Genomic_DNA"/>
</dbReference>
<dbReference type="GO" id="GO:0008146">
    <property type="term" value="F:sulfotransferase activity"/>
    <property type="evidence" value="ECO:0007669"/>
    <property type="project" value="InterPro"/>
</dbReference>
<evidence type="ECO:0000259" key="3">
    <source>
        <dbReference type="Pfam" id="PF00685"/>
    </source>
</evidence>
<dbReference type="AlphaFoldDB" id="A0A2A5AT72"/>
<sequence>MSDKPEIRHAYQNHHLDTHRWDDFKPRPDDIVISTSYKAGTTLTQTIVTNLLFPNGDMPGSVSAISPWLDMRLPPLKETLEKLEAQTHRRCIKTHLPLDGLQFFDEIKYVIVGRDPRDVFMSLVNHYGNHTPEFYQAMNNTPGRVGDPFPVFEEDIHKLWNSWITRGWFDWESDGYPYWSHLHHCKTWWEFRHLPNIHLIHYNDLRADLEGQMRALAAYLEIEVAESCWPNVVKACEFETVKANPEKVLEDSVNFMFKGGGQTFIHKGTNGRWKDILSEDELDLYRQAMEKTLPEDCAKWLESGGDYQ</sequence>
<keyword evidence="2 4" id="KW-0808">Transferase</keyword>
<gene>
    <name evidence="4" type="ORF">COA96_14765</name>
</gene>
<comment type="similarity">
    <text evidence="1">Belongs to the sulfotransferase 1 family.</text>
</comment>
<dbReference type="Gene3D" id="3.40.50.300">
    <property type="entry name" value="P-loop containing nucleotide triphosphate hydrolases"/>
    <property type="match status" value="1"/>
</dbReference>
<organism evidence="4 5">
    <name type="scientific">SAR86 cluster bacterium</name>
    <dbReference type="NCBI Taxonomy" id="2030880"/>
    <lineage>
        <taxon>Bacteria</taxon>
        <taxon>Pseudomonadati</taxon>
        <taxon>Pseudomonadota</taxon>
        <taxon>Gammaproteobacteria</taxon>
        <taxon>SAR86 cluster</taxon>
    </lineage>
</organism>
<reference evidence="5" key="1">
    <citation type="submission" date="2017-08" db="EMBL/GenBank/DDBJ databases">
        <title>A dynamic microbial community with high functional redundancy inhabits the cold, oxic subseafloor aquifer.</title>
        <authorList>
            <person name="Tully B.J."/>
            <person name="Wheat C.G."/>
            <person name="Glazer B.T."/>
            <person name="Huber J.A."/>
        </authorList>
    </citation>
    <scope>NUCLEOTIDE SEQUENCE [LARGE SCALE GENOMIC DNA]</scope>
</reference>
<dbReference type="Proteomes" id="UP000218327">
    <property type="component" value="Unassembled WGS sequence"/>
</dbReference>